<comment type="caution">
    <text evidence="2">The sequence shown here is derived from an EMBL/GenBank/DDBJ whole genome shotgun (WGS) entry which is preliminary data.</text>
</comment>
<sequence length="453" mass="51066">MIKHLTLLLLSILLLGACQKEENSFYVGVPKDLRYVGIGEYYCGEAFTTDQPSVFTGGEEVIFTLLDVKSDDYEGEDLMENFRIQSRTGIITIRDFNDLSVGRYTIDVEVKNSMGATSFTDILDFTADQIAPQDIIYMPNIYSFYGDDTEIETNRPHVKGGGPYSFRLTEHTDIFSIDEELGRVKLINNFPIEDDQIEVFEIGIEVANTLGELVKDAAVTIEIIGKNVGQLFYNAISFLGTPTSYGLQNAVHHTTYGVVEKEIDGEAYITELNDEDNGPAYTGGLWRRAWAGVAFNFENEDGFVNEKIVKGYWSWNQESRGDLISDVIDLSYADEEGYLDITGFWRYTGGAQNLNQHLGVMICKQSEYNEDAPETSNWTLLANDISEDLMPFPSGTTTINERLLREEGNVQVAIPSNFLKEEVRVALRADFFNPELGGLARRFYIYQMQVRGK</sequence>
<keyword evidence="1" id="KW-0732">Signal</keyword>
<evidence type="ECO:0000313" key="3">
    <source>
        <dbReference type="Proteomes" id="UP000585050"/>
    </source>
</evidence>
<reference evidence="2 3" key="1">
    <citation type="submission" date="2020-04" db="EMBL/GenBank/DDBJ databases">
        <title>Flammeovirga sp. SR4, a novel species isolated from seawater.</title>
        <authorList>
            <person name="Wang X."/>
        </authorList>
    </citation>
    <scope>NUCLEOTIDE SEQUENCE [LARGE SCALE GENOMIC DNA]</scope>
    <source>
        <strain evidence="2 3">SR4</strain>
    </source>
</reference>
<evidence type="ECO:0008006" key="4">
    <source>
        <dbReference type="Google" id="ProtNLM"/>
    </source>
</evidence>
<feature type="signal peptide" evidence="1">
    <location>
        <begin position="1"/>
        <end position="20"/>
    </location>
</feature>
<dbReference type="AlphaFoldDB" id="A0A7X8SK04"/>
<feature type="chain" id="PRO_5030530738" description="DUF5013 domain-containing protein" evidence="1">
    <location>
        <begin position="21"/>
        <end position="453"/>
    </location>
</feature>
<dbReference type="EMBL" id="JABAIL010000003">
    <property type="protein sequence ID" value="NLR91648.1"/>
    <property type="molecule type" value="Genomic_DNA"/>
</dbReference>
<dbReference type="PROSITE" id="PS51257">
    <property type="entry name" value="PROKAR_LIPOPROTEIN"/>
    <property type="match status" value="1"/>
</dbReference>
<dbReference type="Proteomes" id="UP000585050">
    <property type="component" value="Unassembled WGS sequence"/>
</dbReference>
<dbReference type="RefSeq" id="WP_168882364.1">
    <property type="nucleotide sequence ID" value="NZ_JABAIL010000003.1"/>
</dbReference>
<keyword evidence="3" id="KW-1185">Reference proteome</keyword>
<dbReference type="Gene3D" id="2.60.40.2710">
    <property type="match status" value="1"/>
</dbReference>
<evidence type="ECO:0000256" key="1">
    <source>
        <dbReference type="SAM" id="SignalP"/>
    </source>
</evidence>
<gene>
    <name evidence="2" type="ORF">HGP29_10550</name>
</gene>
<evidence type="ECO:0000313" key="2">
    <source>
        <dbReference type="EMBL" id="NLR91648.1"/>
    </source>
</evidence>
<proteinExistence type="predicted"/>
<organism evidence="2 3">
    <name type="scientific">Flammeovirga agarivorans</name>
    <dbReference type="NCBI Taxonomy" id="2726742"/>
    <lineage>
        <taxon>Bacteria</taxon>
        <taxon>Pseudomonadati</taxon>
        <taxon>Bacteroidota</taxon>
        <taxon>Cytophagia</taxon>
        <taxon>Cytophagales</taxon>
        <taxon>Flammeovirgaceae</taxon>
        <taxon>Flammeovirga</taxon>
    </lineage>
</organism>
<name>A0A7X8SK04_9BACT</name>
<protein>
    <recommendedName>
        <fullName evidence="4">DUF5013 domain-containing protein</fullName>
    </recommendedName>
</protein>
<accession>A0A7X8SK04</accession>